<proteinExistence type="predicted"/>
<evidence type="ECO:0000256" key="2">
    <source>
        <dbReference type="ARBA" id="ARBA00023054"/>
    </source>
</evidence>
<protein>
    <submittedName>
        <fullName evidence="6">HlyD family efflux transporter periplasmic adaptor subunit</fullName>
    </submittedName>
</protein>
<organism evidence="6">
    <name type="scientific">Telmatobacter sp. DSM 110680</name>
    <dbReference type="NCBI Taxonomy" id="3036704"/>
    <lineage>
        <taxon>Bacteria</taxon>
        <taxon>Pseudomonadati</taxon>
        <taxon>Acidobacteriota</taxon>
        <taxon>Terriglobia</taxon>
        <taxon>Terriglobales</taxon>
        <taxon>Acidobacteriaceae</taxon>
        <taxon>Telmatobacter</taxon>
    </lineage>
</organism>
<dbReference type="EMBL" id="CP121196">
    <property type="protein sequence ID" value="XBH16364.1"/>
    <property type="molecule type" value="Genomic_DNA"/>
</dbReference>
<evidence type="ECO:0000259" key="5">
    <source>
        <dbReference type="Pfam" id="PF25967"/>
    </source>
</evidence>
<feature type="domain" description="CusB-like beta-barrel" evidence="4">
    <location>
        <begin position="268"/>
        <end position="346"/>
    </location>
</feature>
<dbReference type="RefSeq" id="WP_348261593.1">
    <property type="nucleotide sequence ID" value="NZ_CP121196.1"/>
</dbReference>
<dbReference type="PANTHER" id="PTHR32347:SF23">
    <property type="entry name" value="BLL5650 PROTEIN"/>
    <property type="match status" value="1"/>
</dbReference>
<comment type="subcellular location">
    <subcellularLocation>
        <location evidence="1">Cell envelope</location>
    </subcellularLocation>
</comment>
<sequence>MKWNVRSLIKERRAIGVGALLLAASLGLFAYVRSTRREPNLPAYQVQRSEFLDVLQFRGDVKALKSVTISAPPDVGMLQILKISPDGSQVKKGDVVAEFDPSKTKQELDQDKSVLKSADAQIEQARAQGKLTDEEDTTAVMKARFDVESTKLDASKSEILSKIDGAESQLKVTDAEQSLRQAEEKLKADRAKTTATVDAYRHASGKAKFDEERAGHGLDSMVLKAPNDGTISLIPVWHSGSESPFKAGDQVWSGAPIAELPDASSLRIVAHVDEVERGRLHLSQPATLQLDAIADRQFTGKIVSIGTIASMDFSAGWPFPRNFTLDLAIDQNDPRLRPGMTVQITVIIDRIPNSISIPTQASFVKSGRTVAYVWNGSKFAERTIQIERRSRDRALISSGLAPGDRVALKDPTVAP</sequence>
<name>A0AAU7DFB2_9BACT</name>
<dbReference type="Gene3D" id="2.40.30.170">
    <property type="match status" value="1"/>
</dbReference>
<keyword evidence="2 3" id="KW-0175">Coiled coil</keyword>
<dbReference type="Gene3D" id="2.40.420.20">
    <property type="match status" value="1"/>
</dbReference>
<accession>A0AAU7DFB2</accession>
<evidence type="ECO:0000313" key="6">
    <source>
        <dbReference type="EMBL" id="XBH16364.1"/>
    </source>
</evidence>
<dbReference type="InterPro" id="IPR050465">
    <property type="entry name" value="UPF0194_transport"/>
</dbReference>
<dbReference type="Pfam" id="PF25954">
    <property type="entry name" value="Beta-barrel_RND_2"/>
    <property type="match status" value="1"/>
</dbReference>
<gene>
    <name evidence="6" type="ORF">P8935_17540</name>
</gene>
<evidence type="ECO:0000256" key="3">
    <source>
        <dbReference type="SAM" id="Coils"/>
    </source>
</evidence>
<reference evidence="6" key="1">
    <citation type="submission" date="2023-03" db="EMBL/GenBank/DDBJ databases">
        <title>Edaphobacter sp.</title>
        <authorList>
            <person name="Huber K.J."/>
            <person name="Papendorf J."/>
            <person name="Pilke C."/>
            <person name="Bunk B."/>
            <person name="Sproeer C."/>
            <person name="Pester M."/>
        </authorList>
    </citation>
    <scope>NUCLEOTIDE SEQUENCE</scope>
    <source>
        <strain evidence="6">DSM 110680</strain>
    </source>
</reference>
<dbReference type="SUPFAM" id="SSF111369">
    <property type="entry name" value="HlyD-like secretion proteins"/>
    <property type="match status" value="1"/>
</dbReference>
<evidence type="ECO:0000256" key="1">
    <source>
        <dbReference type="ARBA" id="ARBA00004196"/>
    </source>
</evidence>
<dbReference type="AlphaFoldDB" id="A0AAU7DFB2"/>
<evidence type="ECO:0000259" key="4">
    <source>
        <dbReference type="Pfam" id="PF25954"/>
    </source>
</evidence>
<dbReference type="PANTHER" id="PTHR32347">
    <property type="entry name" value="EFFLUX SYSTEM COMPONENT YKNX-RELATED"/>
    <property type="match status" value="1"/>
</dbReference>
<dbReference type="GO" id="GO:0030313">
    <property type="term" value="C:cell envelope"/>
    <property type="evidence" value="ECO:0007669"/>
    <property type="project" value="UniProtKB-SubCell"/>
</dbReference>
<dbReference type="InterPro" id="IPR058627">
    <property type="entry name" value="MdtA-like_C"/>
</dbReference>
<feature type="domain" description="Multidrug resistance protein MdtA-like C-terminal permuted SH3" evidence="5">
    <location>
        <begin position="353"/>
        <end position="406"/>
    </location>
</feature>
<dbReference type="InterPro" id="IPR058792">
    <property type="entry name" value="Beta-barrel_RND_2"/>
</dbReference>
<dbReference type="Pfam" id="PF25967">
    <property type="entry name" value="RND-MFP_C"/>
    <property type="match status" value="1"/>
</dbReference>
<feature type="coiled-coil region" evidence="3">
    <location>
        <begin position="165"/>
        <end position="192"/>
    </location>
</feature>